<feature type="domain" description="PucR C-terminal helix-turn-helix" evidence="2">
    <location>
        <begin position="334"/>
        <end position="391"/>
    </location>
</feature>
<dbReference type="InterPro" id="IPR025751">
    <property type="entry name" value="RsbRD_N_dom"/>
</dbReference>
<dbReference type="PANTHER" id="PTHR33744:SF1">
    <property type="entry name" value="DNA-BINDING TRANSCRIPTIONAL ACTIVATOR ADER"/>
    <property type="match status" value="1"/>
</dbReference>
<evidence type="ECO:0000313" key="4">
    <source>
        <dbReference type="EMBL" id="MFC4373704.1"/>
    </source>
</evidence>
<gene>
    <name evidence="4" type="ORF">ACFO5K_06280</name>
</gene>
<dbReference type="Proteomes" id="UP001595844">
    <property type="component" value="Unassembled WGS sequence"/>
</dbReference>
<keyword evidence="5" id="KW-1185">Reference proteome</keyword>
<dbReference type="EMBL" id="JBHSDL010000006">
    <property type="protein sequence ID" value="MFC4373704.1"/>
    <property type="molecule type" value="Genomic_DNA"/>
</dbReference>
<evidence type="ECO:0000313" key="5">
    <source>
        <dbReference type="Proteomes" id="UP001595844"/>
    </source>
</evidence>
<dbReference type="InterPro" id="IPR025736">
    <property type="entry name" value="PucR_C-HTH_dom"/>
</dbReference>
<dbReference type="InterPro" id="IPR042070">
    <property type="entry name" value="PucR_C-HTH_sf"/>
</dbReference>
<feature type="region of interest" description="Disordered" evidence="1">
    <location>
        <begin position="410"/>
        <end position="443"/>
    </location>
</feature>
<sequence length="443" mass="48137">MTIPLDAMTMWQPLRDVRGLTGTLVGHFVDNVATCRTLPGDAISGDITTVTRMCLEIVSGMLDGRDEAAKLHRLSIAAADWAREGVPIDTILHAFHEGFRLGFDAVCAGAADGDRTNLIDEFRRCAAISDLLCTTVARAYIREHREIAGEHHTAVHTLTSALLAGQQTSTMARECGVTVAQAYSVVALSIPEHPDERDPRLNAAVVARRKLRRVQAALAHQCGEQVLSLLSVDGGTLLVPAELLVGEQLDTLIEALSRAARVEVMAALVPAPTDEIPDATQRAHELLDMVERLDCAPGLYRFGDLALEYQLTRPGPGRARLGELLTPLDKHPELYETLRVHIANNMNRQRTARLLHIHTNTVDYRLRRVAQLTGLDPAQAAGLWQLRSAMIARSFHTGPTVTAESLGPDAFAAPVGVGAGRARRRRSETRPRPSPDPVGVRSA</sequence>
<name>A0ABV8VCJ2_9NOCA</name>
<protein>
    <submittedName>
        <fullName evidence="4">PucR family transcriptional regulator</fullName>
    </submittedName>
</protein>
<dbReference type="PANTHER" id="PTHR33744">
    <property type="entry name" value="CARBOHYDRATE DIACID REGULATOR"/>
    <property type="match status" value="1"/>
</dbReference>
<accession>A0ABV8VCJ2</accession>
<organism evidence="4 5">
    <name type="scientific">Nocardia halotolerans</name>
    <dbReference type="NCBI Taxonomy" id="1755878"/>
    <lineage>
        <taxon>Bacteria</taxon>
        <taxon>Bacillati</taxon>
        <taxon>Actinomycetota</taxon>
        <taxon>Actinomycetes</taxon>
        <taxon>Mycobacteriales</taxon>
        <taxon>Nocardiaceae</taxon>
        <taxon>Nocardia</taxon>
    </lineage>
</organism>
<evidence type="ECO:0000259" key="2">
    <source>
        <dbReference type="Pfam" id="PF13556"/>
    </source>
</evidence>
<feature type="domain" description="RsbT co-antagonist protein RsbRD N-terminal" evidence="3">
    <location>
        <begin position="20"/>
        <end position="154"/>
    </location>
</feature>
<dbReference type="Pfam" id="PF13556">
    <property type="entry name" value="HTH_30"/>
    <property type="match status" value="1"/>
</dbReference>
<dbReference type="Gene3D" id="1.10.10.2840">
    <property type="entry name" value="PucR C-terminal helix-turn-helix domain"/>
    <property type="match status" value="1"/>
</dbReference>
<evidence type="ECO:0000256" key="1">
    <source>
        <dbReference type="SAM" id="MobiDB-lite"/>
    </source>
</evidence>
<dbReference type="Pfam" id="PF14361">
    <property type="entry name" value="RsbRD_N"/>
    <property type="match status" value="1"/>
</dbReference>
<comment type="caution">
    <text evidence="4">The sequence shown here is derived from an EMBL/GenBank/DDBJ whole genome shotgun (WGS) entry which is preliminary data.</text>
</comment>
<proteinExistence type="predicted"/>
<reference evidence="5" key="1">
    <citation type="journal article" date="2019" name="Int. J. Syst. Evol. Microbiol.">
        <title>The Global Catalogue of Microorganisms (GCM) 10K type strain sequencing project: providing services to taxonomists for standard genome sequencing and annotation.</title>
        <authorList>
            <consortium name="The Broad Institute Genomics Platform"/>
            <consortium name="The Broad Institute Genome Sequencing Center for Infectious Disease"/>
            <person name="Wu L."/>
            <person name="Ma J."/>
        </authorList>
    </citation>
    <scope>NUCLEOTIDE SEQUENCE [LARGE SCALE GENOMIC DNA]</scope>
    <source>
        <strain evidence="5">IBRC-M 10490</strain>
    </source>
</reference>
<evidence type="ECO:0000259" key="3">
    <source>
        <dbReference type="Pfam" id="PF14361"/>
    </source>
</evidence>
<dbReference type="InterPro" id="IPR051448">
    <property type="entry name" value="CdaR-like_regulators"/>
</dbReference>
<dbReference type="RefSeq" id="WP_378557132.1">
    <property type="nucleotide sequence ID" value="NZ_JBHSDL010000006.1"/>
</dbReference>